<protein>
    <submittedName>
        <fullName evidence="2">Uncharacterized protein</fullName>
    </submittedName>
</protein>
<keyword evidence="1" id="KW-1133">Transmembrane helix</keyword>
<reference evidence="2 3" key="1">
    <citation type="submission" date="2017-02" db="EMBL/GenBank/DDBJ databases">
        <title>Clonality and virulence of isolates of VRE in Hematopoietic Stem Cell Transplanted (HSCT) patients.</title>
        <authorList>
            <person name="Marchi A.P."/>
            <person name="Martins R.C."/>
            <person name="Marie S.K."/>
            <person name="Levin A.S."/>
            <person name="Costa S.F."/>
        </authorList>
    </citation>
    <scope>NUCLEOTIDE SEQUENCE [LARGE SCALE GENOMIC DNA]</scope>
    <source>
        <strain evidence="2 3">LIM1759</strain>
    </source>
</reference>
<comment type="caution">
    <text evidence="2">The sequence shown here is derived from an EMBL/GenBank/DDBJ whole genome shotgun (WGS) entry which is preliminary data.</text>
</comment>
<name>A0A1S8KRG2_ENTFC</name>
<dbReference type="AlphaFoldDB" id="A0A1S8KRG2"/>
<evidence type="ECO:0000313" key="3">
    <source>
        <dbReference type="Proteomes" id="UP000191171"/>
    </source>
</evidence>
<accession>A0A1S8KRG2</accession>
<sequence length="67" mass="7747">MKKKILKFIGWFFGIILGIAFAIFLAFQLSPRPGAFLINHMFSNTVQITDKKTFDQAEKKRGEKKQI</sequence>
<evidence type="ECO:0000256" key="1">
    <source>
        <dbReference type="SAM" id="Phobius"/>
    </source>
</evidence>
<proteinExistence type="predicted"/>
<organism evidence="2 3">
    <name type="scientific">Enterococcus faecium</name>
    <name type="common">Streptococcus faecium</name>
    <dbReference type="NCBI Taxonomy" id="1352"/>
    <lineage>
        <taxon>Bacteria</taxon>
        <taxon>Bacillati</taxon>
        <taxon>Bacillota</taxon>
        <taxon>Bacilli</taxon>
        <taxon>Lactobacillales</taxon>
        <taxon>Enterococcaceae</taxon>
        <taxon>Enterococcus</taxon>
    </lineage>
</organism>
<gene>
    <name evidence="2" type="ORF">B1P95_10060</name>
</gene>
<keyword evidence="1" id="KW-0472">Membrane</keyword>
<dbReference type="EMBL" id="MVGJ01000054">
    <property type="protein sequence ID" value="OOL82306.1"/>
    <property type="molecule type" value="Genomic_DNA"/>
</dbReference>
<dbReference type="Proteomes" id="UP000191171">
    <property type="component" value="Unassembled WGS sequence"/>
</dbReference>
<feature type="transmembrane region" description="Helical" evidence="1">
    <location>
        <begin position="9"/>
        <end position="29"/>
    </location>
</feature>
<evidence type="ECO:0000313" key="2">
    <source>
        <dbReference type="EMBL" id="OOL82306.1"/>
    </source>
</evidence>
<keyword evidence="1" id="KW-0812">Transmembrane</keyword>